<comment type="caution">
    <text evidence="2">The sequence shown here is derived from an EMBL/GenBank/DDBJ whole genome shotgun (WGS) entry which is preliminary data.</text>
</comment>
<name>A0A9P9FIB4_9HYPO</name>
<proteinExistence type="predicted"/>
<evidence type="ECO:0000313" key="3">
    <source>
        <dbReference type="Proteomes" id="UP000717696"/>
    </source>
</evidence>
<reference evidence="2" key="1">
    <citation type="journal article" date="2021" name="Nat. Commun.">
        <title>Genetic determinants of endophytism in the Arabidopsis root mycobiome.</title>
        <authorList>
            <person name="Mesny F."/>
            <person name="Miyauchi S."/>
            <person name="Thiergart T."/>
            <person name="Pickel B."/>
            <person name="Atanasova L."/>
            <person name="Karlsson M."/>
            <person name="Huettel B."/>
            <person name="Barry K.W."/>
            <person name="Haridas S."/>
            <person name="Chen C."/>
            <person name="Bauer D."/>
            <person name="Andreopoulos W."/>
            <person name="Pangilinan J."/>
            <person name="LaButti K."/>
            <person name="Riley R."/>
            <person name="Lipzen A."/>
            <person name="Clum A."/>
            <person name="Drula E."/>
            <person name="Henrissat B."/>
            <person name="Kohler A."/>
            <person name="Grigoriev I.V."/>
            <person name="Martin F.M."/>
            <person name="Hacquard S."/>
        </authorList>
    </citation>
    <scope>NUCLEOTIDE SEQUENCE</scope>
    <source>
        <strain evidence="2">MPI-CAGE-AT-0021</strain>
    </source>
</reference>
<sequence length="858" mass="95880">LEKRRDSTIGRLNLSEANVEKLHSRTSNGQLRALQGFAHHGNESITAKPVHPASNRIPPFPTASLPSPCDAPSVNSTGRRQDAMEIFEQYGISRPGGWLSEDGSDILQNSEMPHMKVFRVCHSYGEPLASRKYCPHCGHDSCLKCTSEIPDYDLERTQESIRQHEDNTLQHLMTETLHVGESDQDRRHYTQKTVCTVHRRTPRSGTGIETPKALSRVEVKPADRLELPAKEKTAIRPTALVPQKPIATSVRNNPFLIADRQAKVGATEPKTTVMNVRADRPSRLSDCIPGRDSHSSPSRGLRSQGKRSNANLRETLAGNHPFRHSIGSAGRRSVTKEATEPENCVAVDRGEDFRGEQKRHSPLQSALERKIDQLYHHAENLHHSQHIMEHLAAGSRTLERTAAQQRWADAHENSTLGTGRECPRDHSTDPDDKSMTGFEMAVHSLRRDVKMSGHIPVETHPLEEDLVVERELSPKSHEFSTDVLTRVADSARPHSIYQDSGSESHADHVEALKTSFPVTKRTSPRAVLDKLDETSQQSFSRVQGSRGPSQAQRISARQTDSGEAHQALSPKPITSRQEALSEVPGLAFERPALRKTHKTTEHHDRRDNGALNISSWRQQLRKVDKSEERPRNKQPTPPVVKWRRSLSKLPPTPHSDLDRKNSCTFCHLSEASSSKLAEGAPRLVVDEIAATPEFKQSYAANPRSSRLRLKQVELSLARRSAEDLAEKSNQAEPVVIGTREVRTMKHCKTLSHSSSLEETITEIHDPRPILPPNHACEWRTRCMVLSTEVDQLKSEADGESGRQDYVGSDVGVGANLNEHRCPEIRIEGLTIVMHMRGKDDLVINTSLKNDGFSGDNRR</sequence>
<evidence type="ECO:0000313" key="2">
    <source>
        <dbReference type="EMBL" id="KAH7162301.1"/>
    </source>
</evidence>
<dbReference type="OrthoDB" id="270171at2759"/>
<evidence type="ECO:0000256" key="1">
    <source>
        <dbReference type="SAM" id="MobiDB-lite"/>
    </source>
</evidence>
<feature type="region of interest" description="Disordered" evidence="1">
    <location>
        <begin position="530"/>
        <end position="657"/>
    </location>
</feature>
<feature type="region of interest" description="Disordered" evidence="1">
    <location>
        <begin position="414"/>
        <end position="435"/>
    </location>
</feature>
<feature type="compositionally biased region" description="Basic and acidic residues" evidence="1">
    <location>
        <begin position="277"/>
        <end position="294"/>
    </location>
</feature>
<keyword evidence="3" id="KW-1185">Reference proteome</keyword>
<feature type="non-terminal residue" evidence="2">
    <location>
        <position position="1"/>
    </location>
</feature>
<feature type="compositionally biased region" description="Basic and acidic residues" evidence="1">
    <location>
        <begin position="621"/>
        <end position="631"/>
    </location>
</feature>
<protein>
    <submittedName>
        <fullName evidence="2">Uncharacterized protein</fullName>
    </submittedName>
</protein>
<dbReference type="Proteomes" id="UP000717696">
    <property type="component" value="Unassembled WGS sequence"/>
</dbReference>
<organism evidence="2 3">
    <name type="scientific">Dactylonectria estremocensis</name>
    <dbReference type="NCBI Taxonomy" id="1079267"/>
    <lineage>
        <taxon>Eukaryota</taxon>
        <taxon>Fungi</taxon>
        <taxon>Dikarya</taxon>
        <taxon>Ascomycota</taxon>
        <taxon>Pezizomycotina</taxon>
        <taxon>Sordariomycetes</taxon>
        <taxon>Hypocreomycetidae</taxon>
        <taxon>Hypocreales</taxon>
        <taxon>Nectriaceae</taxon>
        <taxon>Dactylonectria</taxon>
    </lineage>
</organism>
<feature type="compositionally biased region" description="Basic and acidic residues" evidence="1">
    <location>
        <begin position="421"/>
        <end position="434"/>
    </location>
</feature>
<feature type="region of interest" description="Disordered" evidence="1">
    <location>
        <begin position="276"/>
        <end position="340"/>
    </location>
</feature>
<accession>A0A9P9FIB4</accession>
<dbReference type="EMBL" id="JAGMUU010000001">
    <property type="protein sequence ID" value="KAH7162301.1"/>
    <property type="molecule type" value="Genomic_DNA"/>
</dbReference>
<feature type="compositionally biased region" description="Basic and acidic residues" evidence="1">
    <location>
        <begin position="598"/>
        <end position="608"/>
    </location>
</feature>
<dbReference type="AlphaFoldDB" id="A0A9P9FIB4"/>
<gene>
    <name evidence="2" type="ORF">B0J13DRAFT_633247</name>
</gene>
<feature type="compositionally biased region" description="Polar residues" evidence="1">
    <location>
        <begin position="534"/>
        <end position="561"/>
    </location>
</feature>